<feature type="compositionally biased region" description="Basic and acidic residues" evidence="1">
    <location>
        <begin position="58"/>
        <end position="73"/>
    </location>
</feature>
<feature type="compositionally biased region" description="Basic and acidic residues" evidence="1">
    <location>
        <begin position="40"/>
        <end position="51"/>
    </location>
</feature>
<dbReference type="Proteomes" id="UP000613582">
    <property type="component" value="Unassembled WGS sequence"/>
</dbReference>
<name>A0A8J2V755_9PROT</name>
<evidence type="ECO:0000256" key="1">
    <source>
        <dbReference type="SAM" id="MobiDB-lite"/>
    </source>
</evidence>
<feature type="region of interest" description="Disordered" evidence="1">
    <location>
        <begin position="105"/>
        <end position="125"/>
    </location>
</feature>
<protein>
    <recommendedName>
        <fullName evidence="5">DUF2946 domain-containing protein</fullName>
    </recommendedName>
</protein>
<feature type="signal peptide" evidence="2">
    <location>
        <begin position="1"/>
        <end position="22"/>
    </location>
</feature>
<evidence type="ECO:0008006" key="5">
    <source>
        <dbReference type="Google" id="ProtNLM"/>
    </source>
</evidence>
<feature type="region of interest" description="Disordered" evidence="1">
    <location>
        <begin position="40"/>
        <end position="73"/>
    </location>
</feature>
<evidence type="ECO:0000256" key="2">
    <source>
        <dbReference type="SAM" id="SignalP"/>
    </source>
</evidence>
<organism evidence="3 4">
    <name type="scientific">Aquisalinus flavus</name>
    <dbReference type="NCBI Taxonomy" id="1526572"/>
    <lineage>
        <taxon>Bacteria</taxon>
        <taxon>Pseudomonadati</taxon>
        <taxon>Pseudomonadota</taxon>
        <taxon>Alphaproteobacteria</taxon>
        <taxon>Parvularculales</taxon>
        <taxon>Parvularculaceae</taxon>
        <taxon>Aquisalinus</taxon>
    </lineage>
</organism>
<keyword evidence="4" id="KW-1185">Reference proteome</keyword>
<dbReference type="EMBL" id="BMGH01000001">
    <property type="protein sequence ID" value="GGD14468.1"/>
    <property type="molecule type" value="Genomic_DNA"/>
</dbReference>
<gene>
    <name evidence="3" type="ORF">GCM10011342_24080</name>
</gene>
<evidence type="ECO:0000313" key="4">
    <source>
        <dbReference type="Proteomes" id="UP000613582"/>
    </source>
</evidence>
<comment type="caution">
    <text evidence="3">The sequence shown here is derived from an EMBL/GenBank/DDBJ whole genome shotgun (WGS) entry which is preliminary data.</text>
</comment>
<keyword evidence="2" id="KW-0732">Signal</keyword>
<proteinExistence type="predicted"/>
<reference evidence="3" key="1">
    <citation type="journal article" date="2014" name="Int. J. Syst. Evol. Microbiol.">
        <title>Complete genome sequence of Corynebacterium casei LMG S-19264T (=DSM 44701T), isolated from a smear-ripened cheese.</title>
        <authorList>
            <consortium name="US DOE Joint Genome Institute (JGI-PGF)"/>
            <person name="Walter F."/>
            <person name="Albersmeier A."/>
            <person name="Kalinowski J."/>
            <person name="Ruckert C."/>
        </authorList>
    </citation>
    <scope>NUCLEOTIDE SEQUENCE</scope>
    <source>
        <strain evidence="3">CGMCC 1.12921</strain>
    </source>
</reference>
<accession>A0A8J2V755</accession>
<reference evidence="3" key="2">
    <citation type="submission" date="2020-09" db="EMBL/GenBank/DDBJ databases">
        <authorList>
            <person name="Sun Q."/>
            <person name="Zhou Y."/>
        </authorList>
    </citation>
    <scope>NUCLEOTIDE SEQUENCE</scope>
    <source>
        <strain evidence="3">CGMCC 1.12921</strain>
    </source>
</reference>
<sequence length="125" mass="12626">MKLLLAILFGLSVTLNAPTVCAHALGGAGTAAAPVAMMAGDDHHSMDHGGGHDLPTQSHHDHHGDTSGRDDCKGGSDCDGCTMVVASMTELAALYLPDAWHPSGLPVASGLTGPADSIEPPPPRS</sequence>
<dbReference type="AlphaFoldDB" id="A0A8J2V755"/>
<evidence type="ECO:0000313" key="3">
    <source>
        <dbReference type="EMBL" id="GGD14468.1"/>
    </source>
</evidence>
<feature type="chain" id="PRO_5035282774" description="DUF2946 domain-containing protein" evidence="2">
    <location>
        <begin position="23"/>
        <end position="125"/>
    </location>
</feature>